<dbReference type="GO" id="GO:0005737">
    <property type="term" value="C:cytoplasm"/>
    <property type="evidence" value="ECO:0007669"/>
    <property type="project" value="UniProtKB-SubCell"/>
</dbReference>
<dbReference type="InterPro" id="IPR017926">
    <property type="entry name" value="GATASE"/>
</dbReference>
<evidence type="ECO:0000313" key="14">
    <source>
        <dbReference type="Proteomes" id="UP000255423"/>
    </source>
</evidence>
<dbReference type="NCBIfam" id="TIGR01855">
    <property type="entry name" value="IMP_synth_hisH"/>
    <property type="match status" value="1"/>
</dbReference>
<dbReference type="EC" id="3.5.1.2" evidence="10"/>
<evidence type="ECO:0000256" key="8">
    <source>
        <dbReference type="ARBA" id="ARBA00047838"/>
    </source>
</evidence>
<keyword evidence="10" id="KW-0963">Cytoplasm</keyword>
<dbReference type="HAMAP" id="MF_00278">
    <property type="entry name" value="HisH"/>
    <property type="match status" value="1"/>
</dbReference>
<comment type="subcellular location">
    <subcellularLocation>
        <location evidence="10">Cytoplasm</location>
    </subcellularLocation>
</comment>
<feature type="active site" evidence="10 11">
    <location>
        <position position="186"/>
    </location>
</feature>
<sequence length="204" mass="22144">MAITVVDYNAGNLTSVMNALKFIGADAKVSRDPDEISKATRLIFPGVGAAASAMETLTKTGIGEAIKAVVKAGYPVLGICIGCQIILEESEEDGGVKTLGLIPGRAVRFKDEPGLKIPHMGWNQVNFTREHPIMKGIRSGCDFYYVHSYYPQVPAEYSFAETTYGTQTFTGLLGKDNLIASQFHQEKSGEVGLAMLKNFCDWNI</sequence>
<dbReference type="AlphaFoldDB" id="A0A380RWX1"/>
<feature type="active site" evidence="10 11">
    <location>
        <position position="184"/>
    </location>
</feature>
<evidence type="ECO:0000256" key="4">
    <source>
        <dbReference type="ARBA" id="ARBA00022801"/>
    </source>
</evidence>
<keyword evidence="5 10" id="KW-0315">Glutamine amidotransferase</keyword>
<dbReference type="UniPathway" id="UPA00031">
    <property type="reaction ID" value="UER00010"/>
</dbReference>
<dbReference type="GO" id="GO:0016829">
    <property type="term" value="F:lyase activity"/>
    <property type="evidence" value="ECO:0007669"/>
    <property type="project" value="UniProtKB-KW"/>
</dbReference>
<comment type="catalytic activity">
    <reaction evidence="9 10">
        <text>L-glutamine + H2O = L-glutamate + NH4(+)</text>
        <dbReference type="Rhea" id="RHEA:15889"/>
        <dbReference type="ChEBI" id="CHEBI:15377"/>
        <dbReference type="ChEBI" id="CHEBI:28938"/>
        <dbReference type="ChEBI" id="CHEBI:29985"/>
        <dbReference type="ChEBI" id="CHEBI:58359"/>
        <dbReference type="EC" id="3.5.1.2"/>
    </reaction>
</comment>
<dbReference type="GO" id="GO:0000107">
    <property type="term" value="F:imidazoleglycerol-phosphate synthase activity"/>
    <property type="evidence" value="ECO:0007669"/>
    <property type="project" value="UniProtKB-UniRule"/>
</dbReference>
<evidence type="ECO:0000256" key="10">
    <source>
        <dbReference type="HAMAP-Rule" id="MF_00278"/>
    </source>
</evidence>
<keyword evidence="7 10" id="KW-0456">Lyase</keyword>
<accession>A0A380RWX1</accession>
<keyword evidence="6 10" id="KW-0368">Histidine biosynthesis</keyword>
<organism evidence="13 14">
    <name type="scientific">Fibrobacter succinogenes</name>
    <name type="common">Bacteroides succinogenes</name>
    <dbReference type="NCBI Taxonomy" id="833"/>
    <lineage>
        <taxon>Bacteria</taxon>
        <taxon>Pseudomonadati</taxon>
        <taxon>Fibrobacterota</taxon>
        <taxon>Fibrobacteria</taxon>
        <taxon>Fibrobacterales</taxon>
        <taxon>Fibrobacteraceae</taxon>
        <taxon>Fibrobacter</taxon>
    </lineage>
</organism>
<dbReference type="PANTHER" id="PTHR42701">
    <property type="entry name" value="IMIDAZOLE GLYCEROL PHOSPHATE SYNTHASE SUBUNIT HISH"/>
    <property type="match status" value="1"/>
</dbReference>
<dbReference type="EC" id="4.3.2.10" evidence="10"/>
<dbReference type="GO" id="GO:0000105">
    <property type="term" value="P:L-histidine biosynthetic process"/>
    <property type="evidence" value="ECO:0007669"/>
    <property type="project" value="UniProtKB-UniRule"/>
</dbReference>
<evidence type="ECO:0000256" key="6">
    <source>
        <dbReference type="ARBA" id="ARBA00023102"/>
    </source>
</evidence>
<dbReference type="CDD" id="cd01748">
    <property type="entry name" value="GATase1_IGP_Synthase"/>
    <property type="match status" value="1"/>
</dbReference>
<dbReference type="Gene3D" id="3.40.50.880">
    <property type="match status" value="1"/>
</dbReference>
<gene>
    <name evidence="10" type="primary">hisH</name>
    <name evidence="13" type="ORF">SAMN05661053_1312</name>
</gene>
<protein>
    <recommendedName>
        <fullName evidence="10">Imidazole glycerol phosphate synthase subunit HisH</fullName>
        <ecNumber evidence="10">4.3.2.10</ecNumber>
    </recommendedName>
    <alternativeName>
        <fullName evidence="10">IGP synthase glutaminase subunit</fullName>
        <ecNumber evidence="10">3.5.1.2</ecNumber>
    </alternativeName>
    <alternativeName>
        <fullName evidence="10">IGP synthase subunit HisH</fullName>
    </alternativeName>
    <alternativeName>
        <fullName evidence="10">ImGP synthase subunit HisH</fullName>
        <shortName evidence="10">IGPS subunit HisH</shortName>
    </alternativeName>
</protein>
<comment type="pathway">
    <text evidence="1 10">Amino-acid biosynthesis; L-histidine biosynthesis; L-histidine from 5-phospho-alpha-D-ribose 1-diphosphate: step 5/9.</text>
</comment>
<comment type="subunit">
    <text evidence="2 10">Heterodimer of HisH and HisF.</text>
</comment>
<evidence type="ECO:0000256" key="7">
    <source>
        <dbReference type="ARBA" id="ARBA00023239"/>
    </source>
</evidence>
<evidence type="ECO:0000256" key="11">
    <source>
        <dbReference type="PIRSR" id="PIRSR000495-1"/>
    </source>
</evidence>
<dbReference type="Pfam" id="PF00117">
    <property type="entry name" value="GATase"/>
    <property type="match status" value="1"/>
</dbReference>
<evidence type="ECO:0000256" key="3">
    <source>
        <dbReference type="ARBA" id="ARBA00022605"/>
    </source>
</evidence>
<keyword evidence="13" id="KW-0808">Transferase</keyword>
<evidence type="ECO:0000256" key="9">
    <source>
        <dbReference type="ARBA" id="ARBA00049534"/>
    </source>
</evidence>
<evidence type="ECO:0000256" key="5">
    <source>
        <dbReference type="ARBA" id="ARBA00022962"/>
    </source>
</evidence>
<dbReference type="InterPro" id="IPR029062">
    <property type="entry name" value="Class_I_gatase-like"/>
</dbReference>
<dbReference type="InterPro" id="IPR010139">
    <property type="entry name" value="Imidazole-glycPsynth_HisH"/>
</dbReference>
<dbReference type="PANTHER" id="PTHR42701:SF1">
    <property type="entry name" value="IMIDAZOLE GLYCEROL PHOSPHATE SYNTHASE SUBUNIT HISH"/>
    <property type="match status" value="1"/>
</dbReference>
<name>A0A380RWX1_FIBSU</name>
<evidence type="ECO:0000259" key="12">
    <source>
        <dbReference type="Pfam" id="PF00117"/>
    </source>
</evidence>
<feature type="domain" description="Glutamine amidotransferase" evidence="12">
    <location>
        <begin position="5"/>
        <end position="199"/>
    </location>
</feature>
<dbReference type="Proteomes" id="UP000255423">
    <property type="component" value="Unassembled WGS sequence"/>
</dbReference>
<evidence type="ECO:0000313" key="13">
    <source>
        <dbReference type="EMBL" id="SUQ20060.1"/>
    </source>
</evidence>
<dbReference type="SUPFAM" id="SSF52317">
    <property type="entry name" value="Class I glutamine amidotransferase-like"/>
    <property type="match status" value="1"/>
</dbReference>
<comment type="catalytic activity">
    <reaction evidence="8 10">
        <text>5-[(5-phospho-1-deoxy-D-ribulos-1-ylimino)methylamino]-1-(5-phospho-beta-D-ribosyl)imidazole-4-carboxamide + L-glutamine = D-erythro-1-(imidazol-4-yl)glycerol 3-phosphate + 5-amino-1-(5-phospho-beta-D-ribosyl)imidazole-4-carboxamide + L-glutamate + H(+)</text>
        <dbReference type="Rhea" id="RHEA:24793"/>
        <dbReference type="ChEBI" id="CHEBI:15378"/>
        <dbReference type="ChEBI" id="CHEBI:29985"/>
        <dbReference type="ChEBI" id="CHEBI:58278"/>
        <dbReference type="ChEBI" id="CHEBI:58359"/>
        <dbReference type="ChEBI" id="CHEBI:58475"/>
        <dbReference type="ChEBI" id="CHEBI:58525"/>
        <dbReference type="EC" id="4.3.2.10"/>
    </reaction>
</comment>
<dbReference type="PROSITE" id="PS51273">
    <property type="entry name" value="GATASE_TYPE_1"/>
    <property type="match status" value="1"/>
</dbReference>
<dbReference type="PIRSF" id="PIRSF000495">
    <property type="entry name" value="Amidotransf_hisH"/>
    <property type="match status" value="1"/>
</dbReference>
<keyword evidence="4 10" id="KW-0378">Hydrolase</keyword>
<dbReference type="PROSITE" id="PS51274">
    <property type="entry name" value="GATASE_COBBQ"/>
    <property type="match status" value="1"/>
</dbReference>
<dbReference type="RefSeq" id="WP_109572507.1">
    <property type="nucleotide sequence ID" value="NZ_UHJL01000001.1"/>
</dbReference>
<keyword evidence="3 10" id="KW-0028">Amino-acid biosynthesis</keyword>
<dbReference type="GO" id="GO:0004359">
    <property type="term" value="F:glutaminase activity"/>
    <property type="evidence" value="ECO:0007669"/>
    <property type="project" value="UniProtKB-EC"/>
</dbReference>
<feature type="active site" description="Nucleophile" evidence="10 11">
    <location>
        <position position="80"/>
    </location>
</feature>
<evidence type="ECO:0000256" key="2">
    <source>
        <dbReference type="ARBA" id="ARBA00011152"/>
    </source>
</evidence>
<comment type="function">
    <text evidence="10">IGPS catalyzes the conversion of PRFAR and glutamine to IGP, AICAR and glutamate. The HisH subunit catalyzes the hydrolysis of glutamine to glutamate and ammonia as part of the synthesis of IGP and AICAR. The resulting ammonia molecule is channeled to the active site of HisF.</text>
</comment>
<proteinExistence type="inferred from homology"/>
<reference evidence="13 14" key="1">
    <citation type="submission" date="2017-08" db="EMBL/GenBank/DDBJ databases">
        <authorList>
            <person name="de Groot N.N."/>
        </authorList>
    </citation>
    <scope>NUCLEOTIDE SEQUENCE [LARGE SCALE GENOMIC DNA]</scope>
    <source>
        <strain evidence="13 14">HM2</strain>
    </source>
</reference>
<dbReference type="EMBL" id="UHJL01000001">
    <property type="protein sequence ID" value="SUQ20060.1"/>
    <property type="molecule type" value="Genomic_DNA"/>
</dbReference>
<evidence type="ECO:0000256" key="1">
    <source>
        <dbReference type="ARBA" id="ARBA00005091"/>
    </source>
</evidence>